<reference evidence="1 2" key="1">
    <citation type="journal article" date="2010" name="Nat. Commun.">
        <title>The complete sequence of the smallest known nuclear genome from the microsporidian Encephalitozoon intestinalis.</title>
        <authorList>
            <person name="Corradi N."/>
            <person name="Pombert J.-F."/>
            <person name="Farinelli L."/>
            <person name="Didier E.S."/>
            <person name="Keeling P.J."/>
        </authorList>
    </citation>
    <scope>NUCLEOTIDE SEQUENCE [LARGE SCALE GENOMIC DNA]</scope>
    <source>
        <strain evidence="1 2">ATCC 50506</strain>
    </source>
</reference>
<dbReference type="HOGENOM" id="CLU_2062180_0_0_1"/>
<reference evidence="1 2" key="2">
    <citation type="journal article" date="2012" name="Proc. Natl. Acad. Sci. U.S.A.">
        <title>Gain and loss of multiple functionally related, horizontally transferred genes in the reduced genomes of two microsporidian parasites.</title>
        <authorList>
            <person name="Pombert J.-F."/>
            <person name="Selman M."/>
            <person name="Burki F."/>
            <person name="Bardell F.T."/>
            <person name="Farinelli L."/>
            <person name="Solter L.F."/>
            <person name="Whitman D.W."/>
            <person name="Weiss L.M."/>
            <person name="Corradi N."/>
            <person name="Keeling P.J."/>
        </authorList>
    </citation>
    <scope>NUCLEOTIDE SEQUENCE [LARGE SCALE GENOMIC DNA]</scope>
    <source>
        <strain evidence="1 2">ATCC 50506</strain>
    </source>
</reference>
<accession>E0SA14</accession>
<dbReference type="AlphaFoldDB" id="E0SA14"/>
<keyword evidence="2" id="KW-1185">Reference proteome</keyword>
<dbReference type="OrthoDB" id="2191306at2759"/>
<name>E0SA14_ENCIT</name>
<dbReference type="VEuPathDB" id="MicrosporidiaDB:Eint_111370"/>
<gene>
    <name evidence="1" type="ORF">Eint_111370</name>
</gene>
<dbReference type="KEGG" id="ein:Eint_111370"/>
<sequence length="116" mass="13392">MDREALRCRVLTTLSKSSLFRFIENILEEGKVNSMAVNITEYLLNNKYSRERAQQHISDYLEDELERSGIDLDDSVDGVSLAILFVYEELLENKSEFFLKIEEKAGHTIPLSDSDE</sequence>
<dbReference type="GeneID" id="9699705"/>
<evidence type="ECO:0000313" key="2">
    <source>
        <dbReference type="Proteomes" id="UP000002313"/>
    </source>
</evidence>
<dbReference type="Proteomes" id="UP000002313">
    <property type="component" value="Chromosome XI"/>
</dbReference>
<dbReference type="EMBL" id="CP001952">
    <property type="protein sequence ID" value="ADM12636.1"/>
    <property type="molecule type" value="Genomic_DNA"/>
</dbReference>
<organism evidence="1 2">
    <name type="scientific">Encephalitozoon intestinalis (strain ATCC 50506)</name>
    <name type="common">Microsporidian parasite</name>
    <name type="synonym">Septata intestinalis</name>
    <dbReference type="NCBI Taxonomy" id="876142"/>
    <lineage>
        <taxon>Eukaryota</taxon>
        <taxon>Fungi</taxon>
        <taxon>Fungi incertae sedis</taxon>
        <taxon>Microsporidia</taxon>
        <taxon>Unikaryonidae</taxon>
        <taxon>Encephalitozoon</taxon>
    </lineage>
</organism>
<evidence type="ECO:0000313" key="1">
    <source>
        <dbReference type="EMBL" id="ADM12636.1"/>
    </source>
</evidence>
<dbReference type="RefSeq" id="XP_003073996.1">
    <property type="nucleotide sequence ID" value="XM_003073950.1"/>
</dbReference>
<protein>
    <submittedName>
        <fullName evidence="1">Uncharacterized protein</fullName>
    </submittedName>
</protein>
<proteinExistence type="predicted"/>